<proteinExistence type="predicted"/>
<comment type="caution">
    <text evidence="1">The sequence shown here is derived from an EMBL/GenBank/DDBJ whole genome shotgun (WGS) entry which is preliminary data.</text>
</comment>
<dbReference type="EMBL" id="CM023487">
    <property type="protein sequence ID" value="KAH6925176.1"/>
    <property type="molecule type" value="Genomic_DNA"/>
</dbReference>
<reference evidence="1" key="1">
    <citation type="submission" date="2020-05" db="EMBL/GenBank/DDBJ databases">
        <title>Large-scale comparative analyses of tick genomes elucidate their genetic diversity and vector capacities.</title>
        <authorList>
            <person name="Jia N."/>
            <person name="Wang J."/>
            <person name="Shi W."/>
            <person name="Du L."/>
            <person name="Sun Y."/>
            <person name="Zhan W."/>
            <person name="Jiang J."/>
            <person name="Wang Q."/>
            <person name="Zhang B."/>
            <person name="Ji P."/>
            <person name="Sakyi L.B."/>
            <person name="Cui X."/>
            <person name="Yuan T."/>
            <person name="Jiang B."/>
            <person name="Yang W."/>
            <person name="Lam T.T.-Y."/>
            <person name="Chang Q."/>
            <person name="Ding S."/>
            <person name="Wang X."/>
            <person name="Zhu J."/>
            <person name="Ruan X."/>
            <person name="Zhao L."/>
            <person name="Wei J."/>
            <person name="Que T."/>
            <person name="Du C."/>
            <person name="Cheng J."/>
            <person name="Dai P."/>
            <person name="Han X."/>
            <person name="Huang E."/>
            <person name="Gao Y."/>
            <person name="Liu J."/>
            <person name="Shao H."/>
            <person name="Ye R."/>
            <person name="Li L."/>
            <person name="Wei W."/>
            <person name="Wang X."/>
            <person name="Wang C."/>
            <person name="Yang T."/>
            <person name="Huo Q."/>
            <person name="Li W."/>
            <person name="Guo W."/>
            <person name="Chen H."/>
            <person name="Zhou L."/>
            <person name="Ni X."/>
            <person name="Tian J."/>
            <person name="Zhou Y."/>
            <person name="Sheng Y."/>
            <person name="Liu T."/>
            <person name="Pan Y."/>
            <person name="Xia L."/>
            <person name="Li J."/>
            <person name="Zhao F."/>
            <person name="Cao W."/>
        </authorList>
    </citation>
    <scope>NUCLEOTIDE SEQUENCE</scope>
    <source>
        <strain evidence="1">Hyas-2018</strain>
    </source>
</reference>
<gene>
    <name evidence="1" type="ORF">HPB50_001480</name>
</gene>
<sequence length="114" mass="13316">MPWLRWWYNVETGQCEEFYYGGCSGNANRFETKELCEETCSQHQTFTGPICERGRYPGPCQHSIPRFYFDVETESCRKFFFGGCISNLNNFRTLEACMEACGPQKRPSRKLHMG</sequence>
<organism evidence="1 2">
    <name type="scientific">Hyalomma asiaticum</name>
    <name type="common">Tick</name>
    <dbReference type="NCBI Taxonomy" id="266040"/>
    <lineage>
        <taxon>Eukaryota</taxon>
        <taxon>Metazoa</taxon>
        <taxon>Ecdysozoa</taxon>
        <taxon>Arthropoda</taxon>
        <taxon>Chelicerata</taxon>
        <taxon>Arachnida</taxon>
        <taxon>Acari</taxon>
        <taxon>Parasitiformes</taxon>
        <taxon>Ixodida</taxon>
        <taxon>Ixodoidea</taxon>
        <taxon>Ixodidae</taxon>
        <taxon>Hyalomminae</taxon>
        <taxon>Hyalomma</taxon>
    </lineage>
</organism>
<accession>A0ACB7RU32</accession>
<evidence type="ECO:0000313" key="1">
    <source>
        <dbReference type="EMBL" id="KAH6925176.1"/>
    </source>
</evidence>
<dbReference type="Proteomes" id="UP000821845">
    <property type="component" value="Chromosome 7"/>
</dbReference>
<name>A0ACB7RU32_HYAAI</name>
<keyword evidence="2" id="KW-1185">Reference proteome</keyword>
<protein>
    <submittedName>
        <fullName evidence="1">Uncharacterized protein</fullName>
    </submittedName>
</protein>
<evidence type="ECO:0000313" key="2">
    <source>
        <dbReference type="Proteomes" id="UP000821845"/>
    </source>
</evidence>